<sequence length="330" mass="35677">MKSFLLAISGVLILWLPVLLLHLSIVLFAALITYSASNLIAEKLRTVWPQGRHLPLCGVLLLLLLLAGAGYVFGDWLVDKTGSLTITSLLTQAAVILDQVHTHLPASIAEHVPHSLESLKVSLSNAMKGHAGQVQTAGLHTLRGLGYLIAGFVIGAVAVIQTSGERAQYEKPLSRIVHAEFTELLHGFTDIFYAQIRISAINTVLTAVYLLGILPLIGKPLPMAGTLVMVTFFAGLLPVVGNLISNTFIVILSLSDSLAVTIMSLMWLVGIHKLEYFLNAHIIGHKIKAAMWELLIVMIVLEATFGMAGLVSAPIIYAQAKRSLHNHGWI</sequence>
<keyword evidence="1" id="KW-0472">Membrane</keyword>
<evidence type="ECO:0000313" key="2">
    <source>
        <dbReference type="EMBL" id="UOO91035.1"/>
    </source>
</evidence>
<evidence type="ECO:0008006" key="4">
    <source>
        <dbReference type="Google" id="ProtNLM"/>
    </source>
</evidence>
<gene>
    <name evidence="2" type="ORF">LVJ82_08740</name>
</gene>
<dbReference type="RefSeq" id="WP_234332997.1">
    <property type="nucleotide sequence ID" value="NZ_CABKVG010000006.1"/>
</dbReference>
<evidence type="ECO:0000313" key="3">
    <source>
        <dbReference type="Proteomes" id="UP000832011"/>
    </source>
</evidence>
<organism evidence="2 3">
    <name type="scientific">Vitreoscilla massiliensis</name>
    <dbReference type="NCBI Taxonomy" id="1689272"/>
    <lineage>
        <taxon>Bacteria</taxon>
        <taxon>Pseudomonadati</taxon>
        <taxon>Pseudomonadota</taxon>
        <taxon>Betaproteobacteria</taxon>
        <taxon>Neisseriales</taxon>
        <taxon>Neisseriaceae</taxon>
        <taxon>Vitreoscilla</taxon>
    </lineage>
</organism>
<dbReference type="Proteomes" id="UP000832011">
    <property type="component" value="Chromosome"/>
</dbReference>
<reference evidence="2 3" key="1">
    <citation type="journal article" date="2022" name="Res Sq">
        <title>Evolution of multicellular longitudinally dividing oral cavity symbionts (Neisseriaceae).</title>
        <authorList>
            <person name="Nyongesa S."/>
            <person name="Weber P."/>
            <person name="Bernet E."/>
            <person name="Pullido F."/>
            <person name="Nieckarz M."/>
            <person name="Delaby M."/>
            <person name="Nieves C."/>
            <person name="Viehboeck T."/>
            <person name="Krause N."/>
            <person name="Rivera-Millot A."/>
            <person name="Nakamura A."/>
            <person name="Vischer N."/>
            <person name="VanNieuwenhze M."/>
            <person name="Brun Y."/>
            <person name="Cava F."/>
            <person name="Bulgheresi S."/>
            <person name="Veyrier F."/>
        </authorList>
    </citation>
    <scope>NUCLEOTIDE SEQUENCE [LARGE SCALE GENOMIC DNA]</scope>
    <source>
        <strain evidence="2 3">SN4</strain>
    </source>
</reference>
<keyword evidence="3" id="KW-1185">Reference proteome</keyword>
<feature type="transmembrane region" description="Helical" evidence="1">
    <location>
        <begin position="290"/>
        <end position="317"/>
    </location>
</feature>
<accession>A0ABY4E814</accession>
<feature type="transmembrane region" description="Helical" evidence="1">
    <location>
        <begin position="53"/>
        <end position="73"/>
    </location>
</feature>
<name>A0ABY4E814_9NEIS</name>
<feature type="transmembrane region" description="Helical" evidence="1">
    <location>
        <begin position="247"/>
        <end position="269"/>
    </location>
</feature>
<keyword evidence="1" id="KW-1133">Transmembrane helix</keyword>
<proteinExistence type="predicted"/>
<feature type="transmembrane region" description="Helical" evidence="1">
    <location>
        <begin position="221"/>
        <end position="241"/>
    </location>
</feature>
<keyword evidence="1" id="KW-0812">Transmembrane</keyword>
<protein>
    <recommendedName>
        <fullName evidence="4">AI-2E family transporter</fullName>
    </recommendedName>
</protein>
<feature type="transmembrane region" description="Helical" evidence="1">
    <location>
        <begin position="145"/>
        <end position="164"/>
    </location>
</feature>
<feature type="transmembrane region" description="Helical" evidence="1">
    <location>
        <begin position="191"/>
        <end position="214"/>
    </location>
</feature>
<evidence type="ECO:0000256" key="1">
    <source>
        <dbReference type="SAM" id="Phobius"/>
    </source>
</evidence>
<dbReference type="EMBL" id="CP091511">
    <property type="protein sequence ID" value="UOO91035.1"/>
    <property type="molecule type" value="Genomic_DNA"/>
</dbReference>